<name>A0ABU6VI11_9FABA</name>
<organism evidence="1 2">
    <name type="scientific">Stylosanthes scabra</name>
    <dbReference type="NCBI Taxonomy" id="79078"/>
    <lineage>
        <taxon>Eukaryota</taxon>
        <taxon>Viridiplantae</taxon>
        <taxon>Streptophyta</taxon>
        <taxon>Embryophyta</taxon>
        <taxon>Tracheophyta</taxon>
        <taxon>Spermatophyta</taxon>
        <taxon>Magnoliopsida</taxon>
        <taxon>eudicotyledons</taxon>
        <taxon>Gunneridae</taxon>
        <taxon>Pentapetalae</taxon>
        <taxon>rosids</taxon>
        <taxon>fabids</taxon>
        <taxon>Fabales</taxon>
        <taxon>Fabaceae</taxon>
        <taxon>Papilionoideae</taxon>
        <taxon>50 kb inversion clade</taxon>
        <taxon>dalbergioids sensu lato</taxon>
        <taxon>Dalbergieae</taxon>
        <taxon>Pterocarpus clade</taxon>
        <taxon>Stylosanthes</taxon>
    </lineage>
</organism>
<protein>
    <submittedName>
        <fullName evidence="1">Uncharacterized protein</fullName>
    </submittedName>
</protein>
<sequence length="198" mass="23392">MLDLRNELDRVGFDDFMWTPYMSPAWFHHVDRVKRQFGSEHPIPLDPVNLDRFLRASAKGEDKWWPTELDYWYGFWNNRRAREHQIQILHTHTPAGPPRNTLTGGWFPVDVGSCPRIVCFKILEASSCRMMCPRLRHRREIRSSCRAMHPLAEDGLRYSALISRGRVRMRLQVDGLSRAERMSTRRLSTVDRRIFPMG</sequence>
<reference evidence="1 2" key="1">
    <citation type="journal article" date="2023" name="Plants (Basel)">
        <title>Bridging the Gap: Combining Genomics and Transcriptomics Approaches to Understand Stylosanthes scabra, an Orphan Legume from the Brazilian Caatinga.</title>
        <authorList>
            <person name="Ferreira-Neto J.R.C."/>
            <person name="da Silva M.D."/>
            <person name="Binneck E."/>
            <person name="de Melo N.F."/>
            <person name="da Silva R.H."/>
            <person name="de Melo A.L.T.M."/>
            <person name="Pandolfi V."/>
            <person name="Bustamante F.O."/>
            <person name="Brasileiro-Vidal A.C."/>
            <person name="Benko-Iseppon A.M."/>
        </authorList>
    </citation>
    <scope>NUCLEOTIDE SEQUENCE [LARGE SCALE GENOMIC DNA]</scope>
    <source>
        <tissue evidence="1">Leaves</tissue>
    </source>
</reference>
<gene>
    <name evidence="1" type="ORF">PIB30_051332</name>
</gene>
<evidence type="ECO:0000313" key="1">
    <source>
        <dbReference type="EMBL" id="MED6172572.1"/>
    </source>
</evidence>
<keyword evidence="2" id="KW-1185">Reference proteome</keyword>
<accession>A0ABU6VI11</accession>
<dbReference type="Proteomes" id="UP001341840">
    <property type="component" value="Unassembled WGS sequence"/>
</dbReference>
<dbReference type="EMBL" id="JASCZI010151397">
    <property type="protein sequence ID" value="MED6172572.1"/>
    <property type="molecule type" value="Genomic_DNA"/>
</dbReference>
<evidence type="ECO:0000313" key="2">
    <source>
        <dbReference type="Proteomes" id="UP001341840"/>
    </source>
</evidence>
<comment type="caution">
    <text evidence="1">The sequence shown here is derived from an EMBL/GenBank/DDBJ whole genome shotgun (WGS) entry which is preliminary data.</text>
</comment>
<proteinExistence type="predicted"/>